<keyword evidence="11" id="KW-1185">Reference proteome</keyword>
<evidence type="ECO:0000256" key="6">
    <source>
        <dbReference type="ARBA" id="ARBA00023146"/>
    </source>
</evidence>
<dbReference type="GO" id="GO:0005829">
    <property type="term" value="C:cytosol"/>
    <property type="evidence" value="ECO:0007669"/>
    <property type="project" value="TreeGrafter"/>
</dbReference>
<protein>
    <recommendedName>
        <fullName evidence="1">valine--tRNA ligase</fullName>
        <ecNumber evidence="1">6.1.1.9</ecNumber>
    </recommendedName>
    <alternativeName>
        <fullName evidence="7">Valyl-tRNA synthetase</fullName>
    </alternativeName>
</protein>
<dbReference type="PANTHER" id="PTHR11946">
    <property type="entry name" value="VALYL-TRNA SYNTHETASES"/>
    <property type="match status" value="1"/>
</dbReference>
<name>A0A7R9GIG5_9CRUS</name>
<keyword evidence="4" id="KW-0067">ATP-binding</keyword>
<reference evidence="10" key="1">
    <citation type="submission" date="2020-11" db="EMBL/GenBank/DDBJ databases">
        <authorList>
            <person name="Tran Van P."/>
        </authorList>
    </citation>
    <scope>NUCLEOTIDE SEQUENCE</scope>
</reference>
<organism evidence="10">
    <name type="scientific">Notodromas monacha</name>
    <dbReference type="NCBI Taxonomy" id="399045"/>
    <lineage>
        <taxon>Eukaryota</taxon>
        <taxon>Metazoa</taxon>
        <taxon>Ecdysozoa</taxon>
        <taxon>Arthropoda</taxon>
        <taxon>Crustacea</taxon>
        <taxon>Oligostraca</taxon>
        <taxon>Ostracoda</taxon>
        <taxon>Podocopa</taxon>
        <taxon>Podocopida</taxon>
        <taxon>Cypridocopina</taxon>
        <taxon>Cypridoidea</taxon>
        <taxon>Cyprididae</taxon>
        <taxon>Notodromas</taxon>
    </lineage>
</organism>
<feature type="domain" description="Aminoacyl-tRNA synthetase class Ia" evidence="8">
    <location>
        <begin position="1"/>
        <end position="189"/>
    </location>
</feature>
<evidence type="ECO:0000256" key="4">
    <source>
        <dbReference type="ARBA" id="ARBA00022840"/>
    </source>
</evidence>
<accession>A0A7R9GIG5</accession>
<dbReference type="InterPro" id="IPR009080">
    <property type="entry name" value="tRNAsynth_Ia_anticodon-bd"/>
</dbReference>
<dbReference type="EMBL" id="CAJPEX010006109">
    <property type="protein sequence ID" value="CAG0923936.1"/>
    <property type="molecule type" value="Genomic_DNA"/>
</dbReference>
<evidence type="ECO:0000256" key="2">
    <source>
        <dbReference type="ARBA" id="ARBA00022598"/>
    </source>
</evidence>
<evidence type="ECO:0000313" key="11">
    <source>
        <dbReference type="Proteomes" id="UP000678499"/>
    </source>
</evidence>
<dbReference type="AlphaFoldDB" id="A0A7R9GIG5"/>
<gene>
    <name evidence="10" type="ORF">NMOB1V02_LOCUS11395</name>
</gene>
<dbReference type="InterPro" id="IPR002303">
    <property type="entry name" value="Valyl-tRNA_ligase"/>
</dbReference>
<dbReference type="InterPro" id="IPR014729">
    <property type="entry name" value="Rossmann-like_a/b/a_fold"/>
</dbReference>
<feature type="domain" description="Methionyl/Valyl/Leucyl/Isoleucyl-tRNA synthetase anticodon-binding" evidence="9">
    <location>
        <begin position="238"/>
        <end position="388"/>
    </location>
</feature>
<evidence type="ECO:0000256" key="5">
    <source>
        <dbReference type="ARBA" id="ARBA00022917"/>
    </source>
</evidence>
<evidence type="ECO:0000313" key="10">
    <source>
        <dbReference type="EMBL" id="CAD7283784.1"/>
    </source>
</evidence>
<dbReference type="GO" id="GO:0006438">
    <property type="term" value="P:valyl-tRNA aminoacylation"/>
    <property type="evidence" value="ECO:0007669"/>
    <property type="project" value="InterPro"/>
</dbReference>
<proteinExistence type="predicted"/>
<evidence type="ECO:0000259" key="9">
    <source>
        <dbReference type="Pfam" id="PF08264"/>
    </source>
</evidence>
<evidence type="ECO:0000256" key="7">
    <source>
        <dbReference type="ARBA" id="ARBA00029936"/>
    </source>
</evidence>
<dbReference type="EC" id="6.1.1.9" evidence="1"/>
<dbReference type="InterPro" id="IPR013155">
    <property type="entry name" value="M/V/L/I-tRNA-synth_anticd-bd"/>
</dbReference>
<dbReference type="PRINTS" id="PR00986">
    <property type="entry name" value="TRNASYNTHVAL"/>
</dbReference>
<dbReference type="SUPFAM" id="SSF47323">
    <property type="entry name" value="Anticodon-binding domain of a subclass of class I aminoacyl-tRNA synthetases"/>
    <property type="match status" value="1"/>
</dbReference>
<evidence type="ECO:0000256" key="3">
    <source>
        <dbReference type="ARBA" id="ARBA00022741"/>
    </source>
</evidence>
<keyword evidence="2" id="KW-0436">Ligase</keyword>
<dbReference type="Pfam" id="PF08264">
    <property type="entry name" value="Anticodon_1"/>
    <property type="match status" value="1"/>
</dbReference>
<keyword evidence="3" id="KW-0547">Nucleotide-binding</keyword>
<dbReference type="InterPro" id="IPR033705">
    <property type="entry name" value="Anticodon_Ia_Val"/>
</dbReference>
<dbReference type="PANTHER" id="PTHR11946:SF71">
    <property type="entry name" value="VALINE--TRNA LIGASE, MITOCHONDRIAL"/>
    <property type="match status" value="1"/>
</dbReference>
<sequence>DWCLSRQVWWGHPVPAFECRVQNPGRKTDGKRWIAAETAAQARSKAAEWFAVPEQSVVISPDTDVLDTWFSSSLLPLALASMRRGPNDAQTPYPLSMMETGKDILVFWVARMMLMGMALGQGVMPFQDLVLHGLDLESSLRQNKAEGLLNEHEFSAALAEQNAAFPSGIPVCGADALRLTLLYSDVKSDRVRIDVDRARAMAAFANKIWQATRFVTQHNPEPIPSAETNLERAKRPIDAWILSQLASTVEKCDVGLRNYDFHVAVAALYEFWYGAFCDVYLEACKSVLWGPECDVKIGVRAVLDVCLDAGLRLLFPFMPHVTDELFHRYHRRCGASFQPPCESLIRAPYPVPEKWKQFENPDLDAAFDEAFKLIEVLRKHKLGLKLGKVRPDVAVVWPNMAGHVVAQFRDVIVDLAKVNSLEFCLAEADVSSGFLLLAGPYPDVNVFMNVERLNVDEEIARRLVNIQKDLDGLKEKINSKKFSKIVPSRRLQIEKKYAALEFEREQLAAAVKMQKS</sequence>
<dbReference type="CDD" id="cd07962">
    <property type="entry name" value="Anticodon_Ia_Val"/>
    <property type="match status" value="1"/>
</dbReference>
<dbReference type="InterPro" id="IPR002300">
    <property type="entry name" value="aa-tRNA-synth_Ia"/>
</dbReference>
<evidence type="ECO:0000256" key="1">
    <source>
        <dbReference type="ARBA" id="ARBA00013169"/>
    </source>
</evidence>
<dbReference type="Proteomes" id="UP000678499">
    <property type="component" value="Unassembled WGS sequence"/>
</dbReference>
<dbReference type="GO" id="GO:0004832">
    <property type="term" value="F:valine-tRNA ligase activity"/>
    <property type="evidence" value="ECO:0007669"/>
    <property type="project" value="UniProtKB-EC"/>
</dbReference>
<dbReference type="SUPFAM" id="SSF52374">
    <property type="entry name" value="Nucleotidylyl transferase"/>
    <property type="match status" value="1"/>
</dbReference>
<dbReference type="Gene3D" id="3.40.50.620">
    <property type="entry name" value="HUPs"/>
    <property type="match status" value="1"/>
</dbReference>
<keyword evidence="5" id="KW-0648">Protein biosynthesis</keyword>
<dbReference type="OrthoDB" id="629407at2759"/>
<dbReference type="EMBL" id="OA888146">
    <property type="protein sequence ID" value="CAD7283784.1"/>
    <property type="molecule type" value="Genomic_DNA"/>
</dbReference>
<feature type="non-terminal residue" evidence="10">
    <location>
        <position position="1"/>
    </location>
</feature>
<evidence type="ECO:0000259" key="8">
    <source>
        <dbReference type="Pfam" id="PF00133"/>
    </source>
</evidence>
<dbReference type="Gene3D" id="1.10.730.10">
    <property type="entry name" value="Isoleucyl-tRNA Synthetase, Domain 1"/>
    <property type="match status" value="1"/>
</dbReference>
<dbReference type="Pfam" id="PF00133">
    <property type="entry name" value="tRNA-synt_1"/>
    <property type="match status" value="1"/>
</dbReference>
<dbReference type="GO" id="GO:0005524">
    <property type="term" value="F:ATP binding"/>
    <property type="evidence" value="ECO:0007669"/>
    <property type="project" value="UniProtKB-KW"/>
</dbReference>
<keyword evidence="6" id="KW-0030">Aminoacyl-tRNA synthetase</keyword>